<evidence type="ECO:0000313" key="2">
    <source>
        <dbReference type="Proteomes" id="UP001281410"/>
    </source>
</evidence>
<comment type="caution">
    <text evidence="1">The sequence shown here is derived from an EMBL/GenBank/DDBJ whole genome shotgun (WGS) entry which is preliminary data.</text>
</comment>
<dbReference type="PANTHER" id="PTHR33710:SF64">
    <property type="entry name" value="ENDONUCLEASE_EXONUCLEASE_PHOSPHATASE DOMAIN-CONTAINING PROTEIN"/>
    <property type="match status" value="1"/>
</dbReference>
<evidence type="ECO:0000313" key="1">
    <source>
        <dbReference type="EMBL" id="KAK3220411.1"/>
    </source>
</evidence>
<accession>A0AAE0ALV4</accession>
<name>A0AAE0ALV4_9ROSI</name>
<dbReference type="PANTHER" id="PTHR33710">
    <property type="entry name" value="BNAC02G09200D PROTEIN"/>
    <property type="match status" value="1"/>
</dbReference>
<dbReference type="Proteomes" id="UP001281410">
    <property type="component" value="Unassembled WGS sequence"/>
</dbReference>
<dbReference type="EMBL" id="JANJYJ010000004">
    <property type="protein sequence ID" value="KAK3220411.1"/>
    <property type="molecule type" value="Genomic_DNA"/>
</dbReference>
<sequence length="146" mass="16552">MASIRNFNSFVLSAKVIDILLQGITFTWSNHIENESWARLDRFLVSPMILSWFPNLSQRGILGSISDYNVIKLGEPYVDWGYCPFKFYNGWLEDANLIKEVSQGWTDCKVKGSLGLVLSSKMKAVKGKLKGELEETGGWRSLERIG</sequence>
<keyword evidence="2" id="KW-1185">Reference proteome</keyword>
<proteinExistence type="predicted"/>
<reference evidence="1" key="1">
    <citation type="journal article" date="2023" name="Plant J.">
        <title>Genome sequences and population genomics provide insights into the demographic history, inbreeding, and mutation load of two 'living fossil' tree species of Dipteronia.</title>
        <authorList>
            <person name="Feng Y."/>
            <person name="Comes H.P."/>
            <person name="Chen J."/>
            <person name="Zhu S."/>
            <person name="Lu R."/>
            <person name="Zhang X."/>
            <person name="Li P."/>
            <person name="Qiu J."/>
            <person name="Olsen K.M."/>
            <person name="Qiu Y."/>
        </authorList>
    </citation>
    <scope>NUCLEOTIDE SEQUENCE</scope>
    <source>
        <strain evidence="1">NBL</strain>
    </source>
</reference>
<organism evidence="1 2">
    <name type="scientific">Dipteronia sinensis</name>
    <dbReference type="NCBI Taxonomy" id="43782"/>
    <lineage>
        <taxon>Eukaryota</taxon>
        <taxon>Viridiplantae</taxon>
        <taxon>Streptophyta</taxon>
        <taxon>Embryophyta</taxon>
        <taxon>Tracheophyta</taxon>
        <taxon>Spermatophyta</taxon>
        <taxon>Magnoliopsida</taxon>
        <taxon>eudicotyledons</taxon>
        <taxon>Gunneridae</taxon>
        <taxon>Pentapetalae</taxon>
        <taxon>rosids</taxon>
        <taxon>malvids</taxon>
        <taxon>Sapindales</taxon>
        <taxon>Sapindaceae</taxon>
        <taxon>Hippocastanoideae</taxon>
        <taxon>Acereae</taxon>
        <taxon>Dipteronia</taxon>
    </lineage>
</organism>
<protein>
    <submittedName>
        <fullName evidence="1">Uncharacterized protein</fullName>
    </submittedName>
</protein>
<gene>
    <name evidence="1" type="ORF">Dsin_014381</name>
</gene>
<dbReference type="AlphaFoldDB" id="A0AAE0ALV4"/>